<dbReference type="EMBL" id="JAEUBE010000199">
    <property type="protein sequence ID" value="KAH3666767.1"/>
    <property type="molecule type" value="Genomic_DNA"/>
</dbReference>
<feature type="region of interest" description="Disordered" evidence="1">
    <location>
        <begin position="1"/>
        <end position="29"/>
    </location>
</feature>
<keyword evidence="3" id="KW-1185">Reference proteome</keyword>
<gene>
    <name evidence="2" type="ORF">OGAPHI_003216</name>
</gene>
<dbReference type="GeneID" id="70235183"/>
<name>A0A9P8P7I1_9ASCO</name>
<accession>A0A9P8P7I1</accession>
<evidence type="ECO:0000313" key="3">
    <source>
        <dbReference type="Proteomes" id="UP000769157"/>
    </source>
</evidence>
<sequence>MQQNMIARDQTSAGRGSYELNDKHSGARYGSEPTIPLTLIIDRGSSNAGSLNLAADPKSISFKIPCSFTTQLSSFRSR</sequence>
<protein>
    <submittedName>
        <fullName evidence="2">Uncharacterized protein</fullName>
    </submittedName>
</protein>
<comment type="caution">
    <text evidence="2">The sequence shown here is derived from an EMBL/GenBank/DDBJ whole genome shotgun (WGS) entry which is preliminary data.</text>
</comment>
<evidence type="ECO:0000256" key="1">
    <source>
        <dbReference type="SAM" id="MobiDB-lite"/>
    </source>
</evidence>
<reference evidence="2" key="2">
    <citation type="submission" date="2021-01" db="EMBL/GenBank/DDBJ databases">
        <authorList>
            <person name="Schikora-Tamarit M.A."/>
        </authorList>
    </citation>
    <scope>NUCLEOTIDE SEQUENCE</scope>
    <source>
        <strain evidence="2">CBS6075</strain>
    </source>
</reference>
<reference evidence="2" key="1">
    <citation type="journal article" date="2021" name="Open Biol.">
        <title>Shared evolutionary footprints suggest mitochondrial oxidative damage underlies multiple complex I losses in fungi.</title>
        <authorList>
            <person name="Schikora-Tamarit M.A."/>
            <person name="Marcet-Houben M."/>
            <person name="Nosek J."/>
            <person name="Gabaldon T."/>
        </authorList>
    </citation>
    <scope>NUCLEOTIDE SEQUENCE</scope>
    <source>
        <strain evidence="2">CBS6075</strain>
    </source>
</reference>
<dbReference type="Proteomes" id="UP000769157">
    <property type="component" value="Unassembled WGS sequence"/>
</dbReference>
<evidence type="ECO:0000313" key="2">
    <source>
        <dbReference type="EMBL" id="KAH3666767.1"/>
    </source>
</evidence>
<dbReference type="RefSeq" id="XP_046061723.1">
    <property type="nucleotide sequence ID" value="XM_046204171.1"/>
</dbReference>
<proteinExistence type="predicted"/>
<organism evidence="2 3">
    <name type="scientific">Ogataea philodendri</name>
    <dbReference type="NCBI Taxonomy" id="1378263"/>
    <lineage>
        <taxon>Eukaryota</taxon>
        <taxon>Fungi</taxon>
        <taxon>Dikarya</taxon>
        <taxon>Ascomycota</taxon>
        <taxon>Saccharomycotina</taxon>
        <taxon>Pichiomycetes</taxon>
        <taxon>Pichiales</taxon>
        <taxon>Pichiaceae</taxon>
        <taxon>Ogataea</taxon>
    </lineage>
</organism>
<feature type="compositionally biased region" description="Polar residues" evidence="1">
    <location>
        <begin position="1"/>
        <end position="14"/>
    </location>
</feature>
<dbReference type="AlphaFoldDB" id="A0A9P8P7I1"/>